<feature type="domain" description="DUF8094" evidence="2">
    <location>
        <begin position="51"/>
        <end position="330"/>
    </location>
</feature>
<evidence type="ECO:0000313" key="4">
    <source>
        <dbReference type="EMBL" id="KAA8822729.1"/>
    </source>
</evidence>
<sequence length="341" mass="36179">MNIRINRGRRAVMRIAAALIAVASMGALTACEGPVPQLSEQSTASAKTPDLTVDQEAKIRTNILNAIKQADDARDPGLLASSVTGPALAVRTSQINIAKATNALTKNATIPSEIEQTVIPTDSGWPRTVYSITTTTEDRQTQRLLVMTQTSAHQNYKLWGVVRLHNKVQLPKFAVPKIGSSMGRTDDTGLVATPADAVAHYADLLANGANSQFAGEFADDDFRTSLANTTATVQQGMEANKGTQSQTFSVEPNAIQVMRSSDGGDLVVAQINSEWTRQAGEGRQSLPASNDETALFGGATPTSTLKVTYVNLIALYVPQAASGAKIQAVASERQTVKVEAQ</sequence>
<dbReference type="InterPro" id="IPR058407">
    <property type="entry name" value="DUF8094"/>
</dbReference>
<keyword evidence="6" id="KW-1185">Reference proteome</keyword>
<reference evidence="5 6" key="1">
    <citation type="journal article" date="2019" name="Syst. Appl. Microbiol.">
        <title>Characterization of Bifidobacterium species in feaces of the Egyptian fruit bat: Description of B. vespertilionis sp. nov. and B. rousetti sp. nov.</title>
        <authorList>
            <person name="Modesto M."/>
            <person name="Satti M."/>
            <person name="Watanabe K."/>
            <person name="Puglisi E."/>
            <person name="Morelli L."/>
            <person name="Huang C.-H."/>
            <person name="Liou J.-S."/>
            <person name="Miyashita M."/>
            <person name="Tamura T."/>
            <person name="Saito S."/>
            <person name="Mori K."/>
            <person name="Huang L."/>
            <person name="Sciavilla P."/>
            <person name="Sandri C."/>
            <person name="Spiezio C."/>
            <person name="Vitali F."/>
            <person name="Cavalieri D."/>
            <person name="Perpetuini G."/>
            <person name="Tofalo R."/>
            <person name="Bonetti A."/>
            <person name="Arita M."/>
            <person name="Mattarelli P."/>
        </authorList>
    </citation>
    <scope>NUCLEOTIDE SEQUENCE [LARGE SCALE GENOMIC DNA]</scope>
    <source>
        <strain evidence="3 6">RST16</strain>
        <strain evidence="4 5">RST8</strain>
    </source>
</reference>
<dbReference type="Pfam" id="PF26366">
    <property type="entry name" value="DUF8094"/>
    <property type="match status" value="1"/>
</dbReference>
<dbReference type="PROSITE" id="PS51318">
    <property type="entry name" value="TAT"/>
    <property type="match status" value="1"/>
</dbReference>
<dbReference type="RefSeq" id="WP_150354487.1">
    <property type="nucleotide sequence ID" value="NZ_RZNZ01000006.1"/>
</dbReference>
<feature type="chain" id="PRO_5039320241" description="DUF8094 domain-containing protein" evidence="1">
    <location>
        <begin position="30"/>
        <end position="341"/>
    </location>
</feature>
<protein>
    <recommendedName>
        <fullName evidence="2">DUF8094 domain-containing protein</fullName>
    </recommendedName>
</protein>
<accession>A0A5J5DVK6</accession>
<evidence type="ECO:0000313" key="5">
    <source>
        <dbReference type="Proteomes" id="UP000345527"/>
    </source>
</evidence>
<dbReference type="Proteomes" id="UP000345527">
    <property type="component" value="Unassembled WGS sequence"/>
</dbReference>
<proteinExistence type="predicted"/>
<name>A0A5J5DVK6_9BIFI</name>
<dbReference type="EMBL" id="RZOA01000016">
    <property type="protein sequence ID" value="KAA8822729.1"/>
    <property type="molecule type" value="Genomic_DNA"/>
</dbReference>
<evidence type="ECO:0000313" key="3">
    <source>
        <dbReference type="EMBL" id="KAA8820885.1"/>
    </source>
</evidence>
<dbReference type="Proteomes" id="UP000374630">
    <property type="component" value="Unassembled WGS sequence"/>
</dbReference>
<dbReference type="PROSITE" id="PS51257">
    <property type="entry name" value="PROKAR_LIPOPROTEIN"/>
    <property type="match status" value="1"/>
</dbReference>
<keyword evidence="1" id="KW-0732">Signal</keyword>
<dbReference type="EMBL" id="RZNZ01000006">
    <property type="protein sequence ID" value="KAA8820885.1"/>
    <property type="molecule type" value="Genomic_DNA"/>
</dbReference>
<dbReference type="InterPro" id="IPR006311">
    <property type="entry name" value="TAT_signal"/>
</dbReference>
<evidence type="ECO:0000313" key="6">
    <source>
        <dbReference type="Proteomes" id="UP000374630"/>
    </source>
</evidence>
<gene>
    <name evidence="4" type="ORF">EM848_08400</name>
    <name evidence="3" type="ORF">EMO90_05290</name>
</gene>
<feature type="signal peptide" evidence="1">
    <location>
        <begin position="1"/>
        <end position="29"/>
    </location>
</feature>
<evidence type="ECO:0000259" key="2">
    <source>
        <dbReference type="Pfam" id="PF26366"/>
    </source>
</evidence>
<organism evidence="4 5">
    <name type="scientific">Bifidobacterium vespertilionis</name>
    <dbReference type="NCBI Taxonomy" id="2562524"/>
    <lineage>
        <taxon>Bacteria</taxon>
        <taxon>Bacillati</taxon>
        <taxon>Actinomycetota</taxon>
        <taxon>Actinomycetes</taxon>
        <taxon>Bifidobacteriales</taxon>
        <taxon>Bifidobacteriaceae</taxon>
        <taxon>Bifidobacterium</taxon>
    </lineage>
</organism>
<comment type="caution">
    <text evidence="4">The sequence shown here is derived from an EMBL/GenBank/DDBJ whole genome shotgun (WGS) entry which is preliminary data.</text>
</comment>
<evidence type="ECO:0000256" key="1">
    <source>
        <dbReference type="SAM" id="SignalP"/>
    </source>
</evidence>
<dbReference type="OrthoDB" id="3266092at2"/>
<dbReference type="AlphaFoldDB" id="A0A5J5DVK6"/>